<comment type="caution">
    <text evidence="7">The sequence shown here is derived from an EMBL/GenBank/DDBJ whole genome shotgun (WGS) entry which is preliminary data.</text>
</comment>
<dbReference type="PANTHER" id="PTHR37693:SF1">
    <property type="entry name" value="INTEGRAL MEMBRANE PROTEIN"/>
    <property type="match status" value="1"/>
</dbReference>
<feature type="transmembrane region" description="Helical" evidence="6">
    <location>
        <begin position="263"/>
        <end position="280"/>
    </location>
</feature>
<reference evidence="7 8" key="1">
    <citation type="submission" date="2020-06" db="EMBL/GenBank/DDBJ databases">
        <title>Methanofollis fontis sp. nov., a methanogen isolated from marine sediments near a cold seep at Four-Way Closure Ridge offshore southwestern Taiwan.</title>
        <authorList>
            <person name="Chen S.-C."/>
            <person name="Teng N.-H."/>
            <person name="Lin Y.-S."/>
            <person name="Lai M.-C."/>
            <person name="Chen H.-H."/>
            <person name="Wang C.-C."/>
        </authorList>
    </citation>
    <scope>NUCLEOTIDE SEQUENCE [LARGE SCALE GENOMIC DNA]</scope>
    <source>
        <strain evidence="7 8">DSM 2702</strain>
    </source>
</reference>
<dbReference type="OrthoDB" id="15513at2157"/>
<evidence type="ECO:0000313" key="8">
    <source>
        <dbReference type="Proteomes" id="UP000570823"/>
    </source>
</evidence>
<comment type="subcellular location">
    <subcellularLocation>
        <location evidence="1">Cell membrane</location>
        <topology evidence="1">Multi-pass membrane protein</topology>
    </subcellularLocation>
</comment>
<organism evidence="7 8">
    <name type="scientific">Methanofollis tationis</name>
    <dbReference type="NCBI Taxonomy" id="81417"/>
    <lineage>
        <taxon>Archaea</taxon>
        <taxon>Methanobacteriati</taxon>
        <taxon>Methanobacteriota</taxon>
        <taxon>Stenosarchaea group</taxon>
        <taxon>Methanomicrobia</taxon>
        <taxon>Methanomicrobiales</taxon>
        <taxon>Methanomicrobiaceae</taxon>
        <taxon>Methanofollis</taxon>
    </lineage>
</organism>
<dbReference type="NCBIfam" id="TIGR00374">
    <property type="entry name" value="flippase-like domain"/>
    <property type="match status" value="1"/>
</dbReference>
<keyword evidence="5 6" id="KW-0472">Membrane</keyword>
<keyword evidence="8" id="KW-1185">Reference proteome</keyword>
<feature type="transmembrane region" description="Helical" evidence="6">
    <location>
        <begin position="155"/>
        <end position="175"/>
    </location>
</feature>
<proteinExistence type="predicted"/>
<evidence type="ECO:0000256" key="3">
    <source>
        <dbReference type="ARBA" id="ARBA00022692"/>
    </source>
</evidence>
<dbReference type="GO" id="GO:0005886">
    <property type="term" value="C:plasma membrane"/>
    <property type="evidence" value="ECO:0007669"/>
    <property type="project" value="UniProtKB-SubCell"/>
</dbReference>
<keyword evidence="2" id="KW-1003">Cell membrane</keyword>
<sequence length="347" mass="38589">MKRSQWKWLGVSLGFSSIVLALVLYFTFDESTIEYILRLNPWYLALALAGHVVALGFWALRLKTMSRSLGYTVGFLHCLNAVFANLLIAAITPSQAGGEPIRIHELYRAGVRLGDATGVVIMERILDGAVLVGISMITMLLLGQQWQSIAPGMAAFIYISWGLIAVLVLFFIYSVKKPGVLKGLLHRISLWLDRRKRRRNVEKLNALLDRIDAEVDNFHGSLARFVSHGIAGLIWGTFCTVMFWCIEFAIASVILMGLGSQPFFVESFIAQIIIALLMMVPLTPGGSGIAEVLATSLYGIFVTSSVLGVFVLLWRMVFYYFNIVLGLAASVGILRREVVRTDRRRNP</sequence>
<feature type="transmembrane region" description="Helical" evidence="6">
    <location>
        <begin position="233"/>
        <end position="257"/>
    </location>
</feature>
<evidence type="ECO:0000256" key="4">
    <source>
        <dbReference type="ARBA" id="ARBA00022989"/>
    </source>
</evidence>
<keyword evidence="3 6" id="KW-0812">Transmembrane</keyword>
<dbReference type="AlphaFoldDB" id="A0A7K4HKY7"/>
<feature type="transmembrane region" description="Helical" evidence="6">
    <location>
        <begin position="292"/>
        <end position="311"/>
    </location>
</feature>
<dbReference type="EMBL" id="JABXWR010000001">
    <property type="protein sequence ID" value="NVO65936.1"/>
    <property type="molecule type" value="Genomic_DNA"/>
</dbReference>
<dbReference type="Proteomes" id="UP000570823">
    <property type="component" value="Unassembled WGS sequence"/>
</dbReference>
<evidence type="ECO:0000256" key="5">
    <source>
        <dbReference type="ARBA" id="ARBA00023136"/>
    </source>
</evidence>
<evidence type="ECO:0000313" key="7">
    <source>
        <dbReference type="EMBL" id="NVO65936.1"/>
    </source>
</evidence>
<dbReference type="Pfam" id="PF03706">
    <property type="entry name" value="LPG_synthase_TM"/>
    <property type="match status" value="1"/>
</dbReference>
<dbReference type="PANTHER" id="PTHR37693">
    <property type="entry name" value="PHOSPHATIDYLGLYCEROL LYSYLTRANSFERASE"/>
    <property type="match status" value="1"/>
</dbReference>
<feature type="transmembrane region" description="Helical" evidence="6">
    <location>
        <begin position="40"/>
        <end position="60"/>
    </location>
</feature>
<name>A0A7K4HKY7_9EURY</name>
<dbReference type="RefSeq" id="WP_176787477.1">
    <property type="nucleotide sequence ID" value="NZ_JABXWR010000001.1"/>
</dbReference>
<accession>A0A7K4HKY7</accession>
<gene>
    <name evidence="7" type="ORF">HWN36_01040</name>
</gene>
<feature type="transmembrane region" description="Helical" evidence="6">
    <location>
        <begin position="7"/>
        <end position="28"/>
    </location>
</feature>
<protein>
    <submittedName>
        <fullName evidence="7">Flippase-like domain-containing protein</fullName>
    </submittedName>
</protein>
<evidence type="ECO:0000256" key="1">
    <source>
        <dbReference type="ARBA" id="ARBA00004651"/>
    </source>
</evidence>
<evidence type="ECO:0000256" key="6">
    <source>
        <dbReference type="SAM" id="Phobius"/>
    </source>
</evidence>
<evidence type="ECO:0000256" key="2">
    <source>
        <dbReference type="ARBA" id="ARBA00022475"/>
    </source>
</evidence>
<feature type="transmembrane region" description="Helical" evidence="6">
    <location>
        <begin position="125"/>
        <end position="143"/>
    </location>
</feature>
<dbReference type="InterPro" id="IPR022791">
    <property type="entry name" value="L-PG_synthase/AglD"/>
</dbReference>
<keyword evidence="4 6" id="KW-1133">Transmembrane helix</keyword>